<feature type="domain" description="DUF8054" evidence="3">
    <location>
        <begin position="9"/>
        <end position="88"/>
    </location>
</feature>
<gene>
    <name evidence="6" type="ORF">EA473_09170</name>
</gene>
<proteinExistence type="predicted"/>
<feature type="domain" description="DUF8054" evidence="4">
    <location>
        <begin position="261"/>
        <end position="301"/>
    </location>
</feature>
<dbReference type="Pfam" id="PF26237">
    <property type="entry name" value="DUF8054_C"/>
    <property type="match status" value="1"/>
</dbReference>
<dbReference type="InterPro" id="IPR058775">
    <property type="entry name" value="DUF8054_M"/>
</dbReference>
<dbReference type="OrthoDB" id="292134at2157"/>
<evidence type="ECO:0000259" key="5">
    <source>
        <dbReference type="Pfam" id="PF26238"/>
    </source>
</evidence>
<evidence type="ECO:0000256" key="2">
    <source>
        <dbReference type="SAM" id="Phobius"/>
    </source>
</evidence>
<sequence>MESGQRSGLDRFRQPEYTGENRCVPCTAVNVVIAVVIAGAVGFLYFPAGLVVLAVSVVAIYLRGYLVPGTPTLTKRYFPDWLLATFDKTPDPGGGALEGDAGDPSRTAGPTDDRAKEDHDGEPAIDPLDPETTFLDHGVIAPCGDVSSPGDDRPEDDLCLTEPFRTAWRREMDARRGGDRETQVGAFLEVEPELVTSERAGDPGSVEIRIDGELTGRWESDAALVADLAGAAALEDRLPGWDRLRVERRSQLVNGLRTFLDRCPTCGETVTLGEERVESCCRSRAVYVISCDGCDARLIEVPR</sequence>
<evidence type="ECO:0000259" key="4">
    <source>
        <dbReference type="Pfam" id="PF26237"/>
    </source>
</evidence>
<accession>A0A3N6MHL8</accession>
<keyword evidence="2" id="KW-0812">Transmembrane</keyword>
<evidence type="ECO:0000256" key="1">
    <source>
        <dbReference type="SAM" id="MobiDB-lite"/>
    </source>
</evidence>
<evidence type="ECO:0000259" key="3">
    <source>
        <dbReference type="Pfam" id="PF26236"/>
    </source>
</evidence>
<dbReference type="Pfam" id="PF26238">
    <property type="entry name" value="DUF8054_M"/>
    <property type="match status" value="1"/>
</dbReference>
<keyword evidence="7" id="KW-1185">Reference proteome</keyword>
<dbReference type="Pfam" id="PF26236">
    <property type="entry name" value="DUF8054_N"/>
    <property type="match status" value="1"/>
</dbReference>
<feature type="domain" description="DUF8054" evidence="5">
    <location>
        <begin position="129"/>
        <end position="258"/>
    </location>
</feature>
<dbReference type="EMBL" id="REGA01000006">
    <property type="protein sequence ID" value="RQG95111.1"/>
    <property type="molecule type" value="Genomic_DNA"/>
</dbReference>
<protein>
    <submittedName>
        <fullName evidence="6">Uncharacterized protein</fullName>
    </submittedName>
</protein>
<dbReference type="RefSeq" id="WP_124195331.1">
    <property type="nucleotide sequence ID" value="NZ_REGA01000006.1"/>
</dbReference>
<reference evidence="6 7" key="1">
    <citation type="submission" date="2018-10" db="EMBL/GenBank/DDBJ databases">
        <title>Natrarchaeobius chitinivorans gen. nov., sp. nov., and Natrarchaeobius haloalkaliphilus sp. nov., alkaliphilic, chitin-utilizing haloarchaea from hypersaline alkaline lakes.</title>
        <authorList>
            <person name="Sorokin D.Y."/>
            <person name="Elcheninov A.G."/>
            <person name="Kostrikina N.A."/>
            <person name="Bale N.J."/>
            <person name="Sinninghe Damste J.S."/>
            <person name="Khijniak T.V."/>
            <person name="Kublanov I.V."/>
            <person name="Toshchakov S.V."/>
        </authorList>
    </citation>
    <scope>NUCLEOTIDE SEQUENCE [LARGE SCALE GENOMIC DNA]</scope>
    <source>
        <strain evidence="6 7">AArcht4T</strain>
    </source>
</reference>
<dbReference type="Proteomes" id="UP000282323">
    <property type="component" value="Unassembled WGS sequence"/>
</dbReference>
<organism evidence="6 7">
    <name type="scientific">Natrarchaeobius chitinivorans</name>
    <dbReference type="NCBI Taxonomy" id="1679083"/>
    <lineage>
        <taxon>Archaea</taxon>
        <taxon>Methanobacteriati</taxon>
        <taxon>Methanobacteriota</taxon>
        <taxon>Stenosarchaea group</taxon>
        <taxon>Halobacteria</taxon>
        <taxon>Halobacteriales</taxon>
        <taxon>Natrialbaceae</taxon>
        <taxon>Natrarchaeobius</taxon>
    </lineage>
</organism>
<feature type="region of interest" description="Disordered" evidence="1">
    <location>
        <begin position="92"/>
        <end position="131"/>
    </location>
</feature>
<dbReference type="InterPro" id="IPR058674">
    <property type="entry name" value="DUF8054_N"/>
</dbReference>
<feature type="region of interest" description="Disordered" evidence="1">
    <location>
        <begin position="139"/>
        <end position="158"/>
    </location>
</feature>
<comment type="caution">
    <text evidence="6">The sequence shown here is derived from an EMBL/GenBank/DDBJ whole genome shotgun (WGS) entry which is preliminary data.</text>
</comment>
<keyword evidence="2" id="KW-0472">Membrane</keyword>
<feature type="transmembrane region" description="Helical" evidence="2">
    <location>
        <begin position="44"/>
        <end position="66"/>
    </location>
</feature>
<evidence type="ECO:0000313" key="7">
    <source>
        <dbReference type="Proteomes" id="UP000282323"/>
    </source>
</evidence>
<feature type="transmembrane region" description="Helical" evidence="2">
    <location>
        <begin position="21"/>
        <end position="38"/>
    </location>
</feature>
<dbReference type="AlphaFoldDB" id="A0A3N6MHL8"/>
<dbReference type="InterPro" id="IPR058675">
    <property type="entry name" value="DUF8054_C"/>
</dbReference>
<keyword evidence="2" id="KW-1133">Transmembrane helix</keyword>
<name>A0A3N6MHL8_NATCH</name>
<evidence type="ECO:0000313" key="6">
    <source>
        <dbReference type="EMBL" id="RQG95111.1"/>
    </source>
</evidence>
<feature type="compositionally biased region" description="Basic and acidic residues" evidence="1">
    <location>
        <begin position="111"/>
        <end position="122"/>
    </location>
</feature>